<gene>
    <name evidence="3" type="ORF">LTR25_004943</name>
</gene>
<comment type="caution">
    <text evidence="3">The sequence shown here is derived from an EMBL/GenBank/DDBJ whole genome shotgun (WGS) entry which is preliminary data.</text>
</comment>
<dbReference type="SMART" id="SM00317">
    <property type="entry name" value="SET"/>
    <property type="match status" value="1"/>
</dbReference>
<dbReference type="PANTHER" id="PTHR47250">
    <property type="entry name" value="HISTONE-LYSINE N-METHYLTRANSFERASE SET-6"/>
    <property type="match status" value="1"/>
</dbReference>
<dbReference type="AlphaFoldDB" id="A0AAV9QAT4"/>
<feature type="region of interest" description="Disordered" evidence="1">
    <location>
        <begin position="312"/>
        <end position="336"/>
    </location>
</feature>
<keyword evidence="4" id="KW-1185">Reference proteome</keyword>
<dbReference type="EMBL" id="JAXLQG010000007">
    <property type="protein sequence ID" value="KAK5537691.1"/>
    <property type="molecule type" value="Genomic_DNA"/>
</dbReference>
<protein>
    <recommendedName>
        <fullName evidence="2">SET domain-containing protein</fullName>
    </recommendedName>
</protein>
<dbReference type="InterPro" id="IPR046341">
    <property type="entry name" value="SET_dom_sf"/>
</dbReference>
<feature type="domain" description="SET" evidence="2">
    <location>
        <begin position="153"/>
        <end position="259"/>
    </location>
</feature>
<name>A0AAV9QAT4_9PEZI</name>
<dbReference type="InterPro" id="IPR053105">
    <property type="entry name" value="Class_V-like_SAM-MTase"/>
</dbReference>
<proteinExistence type="predicted"/>
<organism evidence="3 4">
    <name type="scientific">Vermiconidia calcicola</name>
    <dbReference type="NCBI Taxonomy" id="1690605"/>
    <lineage>
        <taxon>Eukaryota</taxon>
        <taxon>Fungi</taxon>
        <taxon>Dikarya</taxon>
        <taxon>Ascomycota</taxon>
        <taxon>Pezizomycotina</taxon>
        <taxon>Dothideomycetes</taxon>
        <taxon>Dothideomycetidae</taxon>
        <taxon>Mycosphaerellales</taxon>
        <taxon>Extremaceae</taxon>
        <taxon>Vermiconidia</taxon>
    </lineage>
</organism>
<accession>A0AAV9QAT4</accession>
<dbReference type="InterPro" id="IPR001214">
    <property type="entry name" value="SET_dom"/>
</dbReference>
<dbReference type="Gene3D" id="2.170.270.10">
    <property type="entry name" value="SET domain"/>
    <property type="match status" value="1"/>
</dbReference>
<reference evidence="3 4" key="1">
    <citation type="submission" date="2023-06" db="EMBL/GenBank/DDBJ databases">
        <title>Black Yeasts Isolated from many extreme environments.</title>
        <authorList>
            <person name="Coleine C."/>
            <person name="Stajich J.E."/>
            <person name="Selbmann L."/>
        </authorList>
    </citation>
    <scope>NUCLEOTIDE SEQUENCE [LARGE SCALE GENOMIC DNA]</scope>
    <source>
        <strain evidence="3 4">CCFEE 5887</strain>
    </source>
</reference>
<dbReference type="Pfam" id="PF00856">
    <property type="entry name" value="SET"/>
    <property type="match status" value="1"/>
</dbReference>
<dbReference type="PROSITE" id="PS50280">
    <property type="entry name" value="SET"/>
    <property type="match status" value="1"/>
</dbReference>
<evidence type="ECO:0000313" key="4">
    <source>
        <dbReference type="Proteomes" id="UP001345827"/>
    </source>
</evidence>
<dbReference type="PANTHER" id="PTHR47250:SF3">
    <property type="entry name" value="HISTONE-LYSINE N-METHYLTRANSFERASE SET-6"/>
    <property type="match status" value="1"/>
</dbReference>
<sequence length="336" mass="37614">MGLYRFCKYKLGFSPMNMTALKRLRTRFEVAADTIHPEWRQLLSVIGDSSTRVFKAHPCDWVVSRSGSPVVPLPDTYSQWDSDFSFEHLEECVIDEQAWGPMDPRAENNHNTHQTLPRRLLCERCGSQQSNDPGINECHCFPAMFGSGPRKPYPVQVFRTENGRNNGLLACCPFERGAAVGEFVGLITRGLRDIDVMQSCGPAGIYQIWQGRQGNYTRFINHSCQPNSQYERFTWLGAQRIVLVSKGISAGEEITVDYSNEVLKVCSGVNINMDDKRNTAFQSNSIQSYLRIILCLDSERIIPSEDVAGGGTGQHIVASDEDIGPDNEQLSVGQQP</sequence>
<evidence type="ECO:0000256" key="1">
    <source>
        <dbReference type="SAM" id="MobiDB-lite"/>
    </source>
</evidence>
<evidence type="ECO:0000313" key="3">
    <source>
        <dbReference type="EMBL" id="KAK5537691.1"/>
    </source>
</evidence>
<evidence type="ECO:0000259" key="2">
    <source>
        <dbReference type="PROSITE" id="PS50280"/>
    </source>
</evidence>
<dbReference type="SUPFAM" id="SSF82199">
    <property type="entry name" value="SET domain"/>
    <property type="match status" value="1"/>
</dbReference>
<dbReference type="Proteomes" id="UP001345827">
    <property type="component" value="Unassembled WGS sequence"/>
</dbReference>